<sequence>MLLFFCSDCVEAIKDASQLKFKAEKMDQKIEEFQEEVNSTRESMSERINELEKNMTLQINKIEADIKQIANSDVQKQNSPLTYAEMVSLKSKVGNIEVELDTKLRNASTDLPLNKQ</sequence>
<protein>
    <submittedName>
        <fullName evidence="2">Uncharacterized protein</fullName>
    </submittedName>
</protein>
<gene>
    <name evidence="2" type="ORF">HHI36_001028</name>
</gene>
<comment type="caution">
    <text evidence="2">The sequence shown here is derived from an EMBL/GenBank/DDBJ whole genome shotgun (WGS) entry which is preliminary data.</text>
</comment>
<evidence type="ECO:0000256" key="1">
    <source>
        <dbReference type="SAM" id="Coils"/>
    </source>
</evidence>
<name>A0ABD2P708_9CUCU</name>
<reference evidence="2 3" key="1">
    <citation type="journal article" date="2021" name="BMC Biol.">
        <title>Horizontally acquired antibacterial genes associated with adaptive radiation of ladybird beetles.</title>
        <authorList>
            <person name="Li H.S."/>
            <person name="Tang X.F."/>
            <person name="Huang Y.H."/>
            <person name="Xu Z.Y."/>
            <person name="Chen M.L."/>
            <person name="Du X.Y."/>
            <person name="Qiu B.Y."/>
            <person name="Chen P.T."/>
            <person name="Zhang W."/>
            <person name="Slipinski A."/>
            <person name="Escalona H.E."/>
            <person name="Waterhouse R.M."/>
            <person name="Zwick A."/>
            <person name="Pang H."/>
        </authorList>
    </citation>
    <scope>NUCLEOTIDE SEQUENCE [LARGE SCALE GENOMIC DNA]</scope>
    <source>
        <strain evidence="2">SYSU2018</strain>
    </source>
</reference>
<proteinExistence type="predicted"/>
<accession>A0ABD2P708</accession>
<dbReference type="Proteomes" id="UP001516400">
    <property type="component" value="Unassembled WGS sequence"/>
</dbReference>
<dbReference type="AlphaFoldDB" id="A0ABD2P708"/>
<keyword evidence="1" id="KW-0175">Coiled coil</keyword>
<feature type="coiled-coil region" evidence="1">
    <location>
        <begin position="16"/>
        <end position="61"/>
    </location>
</feature>
<evidence type="ECO:0000313" key="2">
    <source>
        <dbReference type="EMBL" id="KAL3286523.1"/>
    </source>
</evidence>
<organism evidence="2 3">
    <name type="scientific">Cryptolaemus montrouzieri</name>
    <dbReference type="NCBI Taxonomy" id="559131"/>
    <lineage>
        <taxon>Eukaryota</taxon>
        <taxon>Metazoa</taxon>
        <taxon>Ecdysozoa</taxon>
        <taxon>Arthropoda</taxon>
        <taxon>Hexapoda</taxon>
        <taxon>Insecta</taxon>
        <taxon>Pterygota</taxon>
        <taxon>Neoptera</taxon>
        <taxon>Endopterygota</taxon>
        <taxon>Coleoptera</taxon>
        <taxon>Polyphaga</taxon>
        <taxon>Cucujiformia</taxon>
        <taxon>Coccinelloidea</taxon>
        <taxon>Coccinellidae</taxon>
        <taxon>Scymninae</taxon>
        <taxon>Scymnini</taxon>
        <taxon>Cryptolaemus</taxon>
    </lineage>
</organism>
<keyword evidence="3" id="KW-1185">Reference proteome</keyword>
<dbReference type="EMBL" id="JABFTP020000185">
    <property type="protein sequence ID" value="KAL3286523.1"/>
    <property type="molecule type" value="Genomic_DNA"/>
</dbReference>
<evidence type="ECO:0000313" key="3">
    <source>
        <dbReference type="Proteomes" id="UP001516400"/>
    </source>
</evidence>